<evidence type="ECO:0000313" key="8">
    <source>
        <dbReference type="Proteomes" id="UP001176940"/>
    </source>
</evidence>
<dbReference type="PANTHER" id="PTHR10514">
    <property type="entry name" value="ANGIOTENSIN-CONVERTING ENZYME"/>
    <property type="match status" value="1"/>
</dbReference>
<evidence type="ECO:0000256" key="2">
    <source>
        <dbReference type="ARBA" id="ARBA00008139"/>
    </source>
</evidence>
<dbReference type="PANTHER" id="PTHR10514:SF27">
    <property type="entry name" value="ANGIOTENSIN-CONVERTING ENZYME"/>
    <property type="match status" value="1"/>
</dbReference>
<comment type="similarity">
    <text evidence="2">Belongs to the peptidase M2 family.</text>
</comment>
<evidence type="ECO:0000256" key="3">
    <source>
        <dbReference type="ARBA" id="ARBA00022729"/>
    </source>
</evidence>
<dbReference type="Proteomes" id="UP001176940">
    <property type="component" value="Unassembled WGS sequence"/>
</dbReference>
<accession>A0ABN9L545</accession>
<name>A0ABN9L545_9NEOB</name>
<sequence length="161" mass="17864">MKVNLGPPGWPSLEMMIRTLVLGLFLVGSTSALDSAWLPNDSYGTDEAAAQQFASDYNHTAEQVLYLSVEASWTYNTNLTDYNSAKQVEAAGIEQEFNYVWGKKAKELFLNTYGNFTDLELKKVIESIWTLGVANLVESERNQVSATPSSPTHDICKANIF</sequence>
<evidence type="ECO:0000256" key="5">
    <source>
        <dbReference type="ARBA" id="ARBA00023180"/>
    </source>
</evidence>
<protein>
    <submittedName>
        <fullName evidence="7">Uncharacterized protein</fullName>
    </submittedName>
</protein>
<comment type="caution">
    <text evidence="7">The sequence shown here is derived from an EMBL/GenBank/DDBJ whole genome shotgun (WGS) entry which is preliminary data.</text>
</comment>
<evidence type="ECO:0000256" key="4">
    <source>
        <dbReference type="ARBA" id="ARBA00023157"/>
    </source>
</evidence>
<proteinExistence type="inferred from homology"/>
<reference evidence="7" key="1">
    <citation type="submission" date="2023-07" db="EMBL/GenBank/DDBJ databases">
        <authorList>
            <person name="Stuckert A."/>
        </authorList>
    </citation>
    <scope>NUCLEOTIDE SEQUENCE</scope>
</reference>
<feature type="signal peptide" evidence="6">
    <location>
        <begin position="1"/>
        <end position="32"/>
    </location>
</feature>
<evidence type="ECO:0000256" key="6">
    <source>
        <dbReference type="SAM" id="SignalP"/>
    </source>
</evidence>
<keyword evidence="5" id="KW-0325">Glycoprotein</keyword>
<keyword evidence="4" id="KW-1015">Disulfide bond</keyword>
<evidence type="ECO:0000256" key="1">
    <source>
        <dbReference type="ARBA" id="ARBA00001923"/>
    </source>
</evidence>
<dbReference type="EMBL" id="CAUEEQ010008341">
    <property type="protein sequence ID" value="CAJ0932196.1"/>
    <property type="molecule type" value="Genomic_DNA"/>
</dbReference>
<keyword evidence="8" id="KW-1185">Reference proteome</keyword>
<keyword evidence="3 6" id="KW-0732">Signal</keyword>
<feature type="chain" id="PRO_5045587875" evidence="6">
    <location>
        <begin position="33"/>
        <end position="161"/>
    </location>
</feature>
<dbReference type="SUPFAM" id="SSF55486">
    <property type="entry name" value="Metalloproteases ('zincins'), catalytic domain"/>
    <property type="match status" value="1"/>
</dbReference>
<dbReference type="InterPro" id="IPR001548">
    <property type="entry name" value="Peptidase_M2"/>
</dbReference>
<comment type="cofactor">
    <cofactor evidence="1">
        <name>chloride</name>
        <dbReference type="ChEBI" id="CHEBI:17996"/>
    </cofactor>
</comment>
<dbReference type="Pfam" id="PF01401">
    <property type="entry name" value="Peptidase_M2"/>
    <property type="match status" value="1"/>
</dbReference>
<evidence type="ECO:0000313" key="7">
    <source>
        <dbReference type="EMBL" id="CAJ0932196.1"/>
    </source>
</evidence>
<organism evidence="7 8">
    <name type="scientific">Ranitomeya imitator</name>
    <name type="common">mimic poison frog</name>
    <dbReference type="NCBI Taxonomy" id="111125"/>
    <lineage>
        <taxon>Eukaryota</taxon>
        <taxon>Metazoa</taxon>
        <taxon>Chordata</taxon>
        <taxon>Craniata</taxon>
        <taxon>Vertebrata</taxon>
        <taxon>Euteleostomi</taxon>
        <taxon>Amphibia</taxon>
        <taxon>Batrachia</taxon>
        <taxon>Anura</taxon>
        <taxon>Neobatrachia</taxon>
        <taxon>Hyloidea</taxon>
        <taxon>Dendrobatidae</taxon>
        <taxon>Dendrobatinae</taxon>
        <taxon>Ranitomeya</taxon>
    </lineage>
</organism>
<gene>
    <name evidence="7" type="ORF">RIMI_LOCUS5004478</name>
</gene>